<proteinExistence type="predicted"/>
<dbReference type="InterPro" id="IPR018764">
    <property type="entry name" value="RskA_C"/>
</dbReference>
<sequence>MNLTRYPQLVDLLAAEYVLGTLRGGARRRFQRYADQDPAIRTAIDEWQRRISPMAELGEPRVPPTAVWEAIERRLGLTDVRNSVRDNAREAAQPLTVAETPARPSRSLFDTLAFWRGWAIGVTGLAAIAVVVAVRSLLPSTTPPATAPSVAQQAEAAVSHVAVLNDKDAHPVMLVAWDETHSTMMLHPLGKVDLPPGREMELWGIPASGHPVSLGMLPNDASGKVTAGQQTPESYEALAVSIEAPGGSPDHNAPSGPVVFTGKLLPVS</sequence>
<dbReference type="EMBL" id="CADIKK010000015">
    <property type="protein sequence ID" value="CAB3791940.1"/>
    <property type="molecule type" value="Genomic_DNA"/>
</dbReference>
<dbReference type="Pfam" id="PF10099">
    <property type="entry name" value="RskA_C"/>
    <property type="match status" value="1"/>
</dbReference>
<dbReference type="InterPro" id="IPR051474">
    <property type="entry name" value="Anti-sigma-K/W_factor"/>
</dbReference>
<evidence type="ECO:0000313" key="4">
    <source>
        <dbReference type="Proteomes" id="UP000494365"/>
    </source>
</evidence>
<dbReference type="PANTHER" id="PTHR37461">
    <property type="entry name" value="ANTI-SIGMA-K FACTOR RSKA"/>
    <property type="match status" value="1"/>
</dbReference>
<organism evidence="3 4">
    <name type="scientific">Paraburkholderia ultramafica</name>
    <dbReference type="NCBI Taxonomy" id="1544867"/>
    <lineage>
        <taxon>Bacteria</taxon>
        <taxon>Pseudomonadati</taxon>
        <taxon>Pseudomonadota</taxon>
        <taxon>Betaproteobacteria</taxon>
        <taxon>Burkholderiales</taxon>
        <taxon>Burkholderiaceae</taxon>
        <taxon>Paraburkholderia</taxon>
    </lineage>
</organism>
<dbReference type="AlphaFoldDB" id="A0A6S7BAW9"/>
<accession>A0A6S7BAW9</accession>
<evidence type="ECO:0000259" key="2">
    <source>
        <dbReference type="Pfam" id="PF10099"/>
    </source>
</evidence>
<dbReference type="GO" id="GO:0006417">
    <property type="term" value="P:regulation of translation"/>
    <property type="evidence" value="ECO:0007669"/>
    <property type="project" value="TreeGrafter"/>
</dbReference>
<reference evidence="3 4" key="1">
    <citation type="submission" date="2020-04" db="EMBL/GenBank/DDBJ databases">
        <authorList>
            <person name="De Canck E."/>
        </authorList>
    </citation>
    <scope>NUCLEOTIDE SEQUENCE [LARGE SCALE GENOMIC DNA]</scope>
    <source>
        <strain evidence="3 4">LMG 28614</strain>
    </source>
</reference>
<dbReference type="Proteomes" id="UP000494365">
    <property type="component" value="Unassembled WGS sequence"/>
</dbReference>
<dbReference type="RefSeq" id="WP_175150658.1">
    <property type="nucleotide sequence ID" value="NZ_CADIKK010000015.1"/>
</dbReference>
<keyword evidence="1" id="KW-0812">Transmembrane</keyword>
<protein>
    <recommendedName>
        <fullName evidence="2">Anti-sigma K factor RskA C-terminal domain-containing protein</fullName>
    </recommendedName>
</protein>
<keyword evidence="1" id="KW-1133">Transmembrane helix</keyword>
<keyword evidence="4" id="KW-1185">Reference proteome</keyword>
<gene>
    <name evidence="3" type="ORF">LMG28614_03408</name>
</gene>
<feature type="transmembrane region" description="Helical" evidence="1">
    <location>
        <begin position="113"/>
        <end position="134"/>
    </location>
</feature>
<dbReference type="PANTHER" id="PTHR37461:SF1">
    <property type="entry name" value="ANTI-SIGMA-K FACTOR RSKA"/>
    <property type="match status" value="1"/>
</dbReference>
<evidence type="ECO:0000256" key="1">
    <source>
        <dbReference type="SAM" id="Phobius"/>
    </source>
</evidence>
<dbReference type="GO" id="GO:0005886">
    <property type="term" value="C:plasma membrane"/>
    <property type="evidence" value="ECO:0007669"/>
    <property type="project" value="InterPro"/>
</dbReference>
<evidence type="ECO:0000313" key="3">
    <source>
        <dbReference type="EMBL" id="CAB3791940.1"/>
    </source>
</evidence>
<feature type="domain" description="Anti-sigma K factor RskA C-terminal" evidence="2">
    <location>
        <begin position="123"/>
        <end position="258"/>
    </location>
</feature>
<dbReference type="GO" id="GO:0016989">
    <property type="term" value="F:sigma factor antagonist activity"/>
    <property type="evidence" value="ECO:0007669"/>
    <property type="project" value="TreeGrafter"/>
</dbReference>
<name>A0A6S7BAW9_9BURK</name>
<keyword evidence="1" id="KW-0472">Membrane</keyword>